<keyword evidence="8" id="KW-1185">Reference proteome</keyword>
<dbReference type="EMBL" id="BRYA01000451">
    <property type="protein sequence ID" value="GMI48979.1"/>
    <property type="molecule type" value="Genomic_DNA"/>
</dbReference>
<dbReference type="SUPFAM" id="SSF90209">
    <property type="entry name" value="Ran binding protein zinc finger-like"/>
    <property type="match status" value="1"/>
</dbReference>
<feature type="compositionally biased region" description="Low complexity" evidence="5">
    <location>
        <begin position="120"/>
        <end position="134"/>
    </location>
</feature>
<dbReference type="InterPro" id="IPR001876">
    <property type="entry name" value="Znf_RanBP2"/>
</dbReference>
<accession>A0A9W7GQ20</accession>
<feature type="region of interest" description="Disordered" evidence="5">
    <location>
        <begin position="1"/>
        <end position="24"/>
    </location>
</feature>
<dbReference type="InterPro" id="IPR036443">
    <property type="entry name" value="Znf_RanBP2_sf"/>
</dbReference>
<evidence type="ECO:0000256" key="3">
    <source>
        <dbReference type="ARBA" id="ARBA00022833"/>
    </source>
</evidence>
<organism evidence="7 8">
    <name type="scientific">Triparma columacea</name>
    <dbReference type="NCBI Taxonomy" id="722753"/>
    <lineage>
        <taxon>Eukaryota</taxon>
        <taxon>Sar</taxon>
        <taxon>Stramenopiles</taxon>
        <taxon>Ochrophyta</taxon>
        <taxon>Bolidophyceae</taxon>
        <taxon>Parmales</taxon>
        <taxon>Triparmaceae</taxon>
        <taxon>Triparma</taxon>
    </lineage>
</organism>
<feature type="compositionally biased region" description="Polar residues" evidence="5">
    <location>
        <begin position="15"/>
        <end position="24"/>
    </location>
</feature>
<dbReference type="GO" id="GO:0008270">
    <property type="term" value="F:zinc ion binding"/>
    <property type="evidence" value="ECO:0007669"/>
    <property type="project" value="UniProtKB-KW"/>
</dbReference>
<keyword evidence="2 4" id="KW-0863">Zinc-finger</keyword>
<dbReference type="OrthoDB" id="6288762at2759"/>
<comment type="caution">
    <text evidence="7">The sequence shown here is derived from an EMBL/GenBank/DDBJ whole genome shotgun (WGS) entry which is preliminary data.</text>
</comment>
<proteinExistence type="predicted"/>
<protein>
    <recommendedName>
        <fullName evidence="6">RanBP2-type domain-containing protein</fullName>
    </recommendedName>
</protein>
<dbReference type="PROSITE" id="PS01358">
    <property type="entry name" value="ZF_RANBP2_1"/>
    <property type="match status" value="1"/>
</dbReference>
<dbReference type="SMART" id="SM00547">
    <property type="entry name" value="ZnF_RBZ"/>
    <property type="match status" value="1"/>
</dbReference>
<feature type="domain" description="RanBP2-type" evidence="6">
    <location>
        <begin position="20"/>
        <end position="49"/>
    </location>
</feature>
<reference evidence="8" key="1">
    <citation type="journal article" date="2023" name="Commun. Biol.">
        <title>Genome analysis of Parmales, the sister group of diatoms, reveals the evolutionary specialization of diatoms from phago-mixotrophs to photoautotrophs.</title>
        <authorList>
            <person name="Ban H."/>
            <person name="Sato S."/>
            <person name="Yoshikawa S."/>
            <person name="Yamada K."/>
            <person name="Nakamura Y."/>
            <person name="Ichinomiya M."/>
            <person name="Sato N."/>
            <person name="Blanc-Mathieu R."/>
            <person name="Endo H."/>
            <person name="Kuwata A."/>
            <person name="Ogata H."/>
        </authorList>
    </citation>
    <scope>NUCLEOTIDE SEQUENCE [LARGE SCALE GENOMIC DNA]</scope>
</reference>
<feature type="compositionally biased region" description="Polar residues" evidence="5">
    <location>
        <begin position="51"/>
        <end position="74"/>
    </location>
</feature>
<dbReference type="PROSITE" id="PS50199">
    <property type="entry name" value="ZF_RANBP2_2"/>
    <property type="match status" value="1"/>
</dbReference>
<evidence type="ECO:0000313" key="8">
    <source>
        <dbReference type="Proteomes" id="UP001165065"/>
    </source>
</evidence>
<keyword evidence="3" id="KW-0862">Zinc</keyword>
<evidence type="ECO:0000256" key="5">
    <source>
        <dbReference type="SAM" id="MobiDB-lite"/>
    </source>
</evidence>
<dbReference type="AlphaFoldDB" id="A0A9W7GQ20"/>
<gene>
    <name evidence="7" type="ORF">TrCOL_g7929</name>
</gene>
<keyword evidence="1" id="KW-0479">Metal-binding</keyword>
<dbReference type="Gene3D" id="2.30.30.380">
    <property type="entry name" value="Zn-finger domain of Sec23/24"/>
    <property type="match status" value="1"/>
</dbReference>
<sequence length="843" mass="91672">MVKFRGPMDHYFAPETSNNSSSQWSCKACTTLNHPIMTYCEVCDAEKGESSRPSPSTPSQARSQQPLSHSTENGHPNPLPPTQASLESSLTTSGEGQFTVHKPVAPSTGGSHNNAHFPLSSTTTHDTKTSSGVTPAGPPLLSGHEDDYDYEDEDEDEDEYEDDYVNNNMTTSSTVDSLSVRPTESPIIVGIRGELLRVYGKPPPPGNPLRLRWDPATGAVAQTLEAGYKLKTLVLQQFLEDNEANLQPYVFNNIMGLDGNGQMTKKKGKYWVSGPSMVAGAVINKFDPNQPITQGFSLAAPGSEFRPRIGAFAGGEEDSDGYGVNNNNDNENSYSVVWHGACNCGFIKEALDQCISTIIMCDIFPRSEQVVRANPCAPSSTYGVEIGTMDCVIFACSFPSFGDACDALRNTIASLNDGGVLIVTNVEGHDKPAMDACFKGCEIYQDREFGNVIRTTVEVEDQHSVDLIIFTRKGKDNVPEIELEQRKLVPVYVAEPSVPADKAPSVNITSRKVFMQAALDNKTSIIGCPGCYLIEVQRDGASVCYGGSSLNITTRSDTHLRGNGNRGIAEAISSLTLSQVPAQARSTAVLCLGEVHIGWIKLFCGGTDPTVTAVDFLLRFVEQHMLSNMMNMELNGTLGNYKLLNFFISGFSQGVEAHASINNGNKNAQGKSVNAVNGGNALYSMKKGIFAPDFAQAHAAVNGSEGGKKGLGSSKAKPEEDQFLIDRVQGDQVFTWPEIAKAFIIEFPKTLYTKKNLDRKLRLRYYDYVDPNLFRDKKGTVVLPDTAKDQINEIFKKAIEAGKSTPTAAALVIALKKSTKKTFSVNLVKSHLRTLRKKREREG</sequence>
<evidence type="ECO:0000259" key="6">
    <source>
        <dbReference type="PROSITE" id="PS50199"/>
    </source>
</evidence>
<name>A0A9W7GQ20_9STRA</name>
<feature type="region of interest" description="Disordered" evidence="5">
    <location>
        <begin position="46"/>
        <end position="178"/>
    </location>
</feature>
<evidence type="ECO:0000256" key="4">
    <source>
        <dbReference type="PROSITE-ProRule" id="PRU00322"/>
    </source>
</evidence>
<feature type="compositionally biased region" description="Acidic residues" evidence="5">
    <location>
        <begin position="146"/>
        <end position="164"/>
    </location>
</feature>
<feature type="compositionally biased region" description="Polar residues" evidence="5">
    <location>
        <begin position="165"/>
        <end position="178"/>
    </location>
</feature>
<evidence type="ECO:0000256" key="2">
    <source>
        <dbReference type="ARBA" id="ARBA00022771"/>
    </source>
</evidence>
<evidence type="ECO:0000256" key="1">
    <source>
        <dbReference type="ARBA" id="ARBA00022723"/>
    </source>
</evidence>
<feature type="compositionally biased region" description="Polar residues" evidence="5">
    <location>
        <begin position="82"/>
        <end position="96"/>
    </location>
</feature>
<dbReference type="Proteomes" id="UP001165065">
    <property type="component" value="Unassembled WGS sequence"/>
</dbReference>
<evidence type="ECO:0000313" key="7">
    <source>
        <dbReference type="EMBL" id="GMI48979.1"/>
    </source>
</evidence>